<sequence length="192" mass="21807">MLDHILLDFVANLKSSLESSMLEKAGVEERFQIDVWLGDISFETSYSLPGEDNPPTVRADISLEWPTWSQSNFRSWTLGEGFEEGADINVEVAIRAQHRKNPLELNEYTSSLPASSPTMFATRFELTSISEETSYEPNSKEKENSIEFVYDATLHIDENLVEDQTALERELEPFGAWIASLLVRVSDLKLTR</sequence>
<protein>
    <submittedName>
        <fullName evidence="1">Uncharacterized protein</fullName>
    </submittedName>
</protein>
<evidence type="ECO:0000313" key="1">
    <source>
        <dbReference type="EMBL" id="SHE97380.1"/>
    </source>
</evidence>
<evidence type="ECO:0000313" key="2">
    <source>
        <dbReference type="Proteomes" id="UP000184295"/>
    </source>
</evidence>
<dbReference type="RefSeq" id="WP_072792340.1">
    <property type="nucleotide sequence ID" value="NZ_FQUL01000046.1"/>
</dbReference>
<dbReference type="STRING" id="1121881.SAMN02745225_02149"/>
<reference evidence="2" key="1">
    <citation type="submission" date="2016-11" db="EMBL/GenBank/DDBJ databases">
        <authorList>
            <person name="Varghese N."/>
            <person name="Submissions S."/>
        </authorList>
    </citation>
    <scope>NUCLEOTIDE SEQUENCE [LARGE SCALE GENOMIC DNA]</scope>
    <source>
        <strain evidence="2">DSM 19514</strain>
    </source>
</reference>
<dbReference type="OrthoDB" id="5242373at2"/>
<keyword evidence="2" id="KW-1185">Reference proteome</keyword>
<proteinExistence type="predicted"/>
<dbReference type="AlphaFoldDB" id="A0A1M4XVC6"/>
<organism evidence="1 2">
    <name type="scientific">Ferrithrix thermotolerans DSM 19514</name>
    <dbReference type="NCBI Taxonomy" id="1121881"/>
    <lineage>
        <taxon>Bacteria</taxon>
        <taxon>Bacillati</taxon>
        <taxon>Actinomycetota</taxon>
        <taxon>Acidimicrobiia</taxon>
        <taxon>Acidimicrobiales</taxon>
        <taxon>Acidimicrobiaceae</taxon>
        <taxon>Ferrithrix</taxon>
    </lineage>
</organism>
<dbReference type="EMBL" id="FQUL01000046">
    <property type="protein sequence ID" value="SHE97380.1"/>
    <property type="molecule type" value="Genomic_DNA"/>
</dbReference>
<name>A0A1M4XVC6_9ACTN</name>
<accession>A0A1M4XVC6</accession>
<gene>
    <name evidence="1" type="ORF">SAMN02745225_02149</name>
</gene>
<dbReference type="Proteomes" id="UP000184295">
    <property type="component" value="Unassembled WGS sequence"/>
</dbReference>